<dbReference type="Pfam" id="PF00437">
    <property type="entry name" value="T2SSE"/>
    <property type="match status" value="1"/>
</dbReference>
<dbReference type="KEGG" id="doa:AXF15_02560"/>
<dbReference type="InterPro" id="IPR007831">
    <property type="entry name" value="T2SS_GspE_N"/>
</dbReference>
<dbReference type="EMBL" id="CP014230">
    <property type="protein sequence ID" value="AMD93980.1"/>
    <property type="molecule type" value="Genomic_DNA"/>
</dbReference>
<reference evidence="6" key="1">
    <citation type="submission" date="2016-02" db="EMBL/GenBank/DDBJ databases">
        <authorList>
            <person name="Holder M.E."/>
            <person name="Ajami N.J."/>
            <person name="Petrosino J.F."/>
        </authorList>
    </citation>
    <scope>NUCLEOTIDE SEQUENCE [LARGE SCALE GENOMIC DNA]</scope>
    <source>
        <strain evidence="6">DSM 12838</strain>
    </source>
</reference>
<evidence type="ECO:0000256" key="1">
    <source>
        <dbReference type="ARBA" id="ARBA00006611"/>
    </source>
</evidence>
<dbReference type="Proteomes" id="UP000063964">
    <property type="component" value="Chromosome"/>
</dbReference>
<dbReference type="InterPro" id="IPR003593">
    <property type="entry name" value="AAA+_ATPase"/>
</dbReference>
<dbReference type="FunFam" id="3.30.450.90:FF:000001">
    <property type="entry name" value="Type II secretion system ATPase GspE"/>
    <property type="match status" value="1"/>
</dbReference>
<dbReference type="PROSITE" id="PS00662">
    <property type="entry name" value="T2SP_E"/>
    <property type="match status" value="1"/>
</dbReference>
<keyword evidence="2" id="KW-0547">Nucleotide-binding</keyword>
<dbReference type="RefSeq" id="WP_066608594.1">
    <property type="nucleotide sequence ID" value="NZ_CP014230.1"/>
</dbReference>
<dbReference type="CDD" id="cd01129">
    <property type="entry name" value="PulE-GspE-like"/>
    <property type="match status" value="1"/>
</dbReference>
<dbReference type="PANTHER" id="PTHR30258:SF2">
    <property type="entry name" value="COMG OPERON PROTEIN 1"/>
    <property type="match status" value="1"/>
</dbReference>
<evidence type="ECO:0000256" key="3">
    <source>
        <dbReference type="ARBA" id="ARBA00022840"/>
    </source>
</evidence>
<dbReference type="GO" id="GO:0005886">
    <property type="term" value="C:plasma membrane"/>
    <property type="evidence" value="ECO:0007669"/>
    <property type="project" value="TreeGrafter"/>
</dbReference>
<dbReference type="InterPro" id="IPR001482">
    <property type="entry name" value="T2SS/T4SS_dom"/>
</dbReference>
<dbReference type="InterPro" id="IPR037257">
    <property type="entry name" value="T2SS_E_N_sf"/>
</dbReference>
<dbReference type="GO" id="GO:0016887">
    <property type="term" value="F:ATP hydrolysis activity"/>
    <property type="evidence" value="ECO:0007669"/>
    <property type="project" value="TreeGrafter"/>
</dbReference>
<dbReference type="SMART" id="SM00382">
    <property type="entry name" value="AAA"/>
    <property type="match status" value="1"/>
</dbReference>
<dbReference type="PANTHER" id="PTHR30258">
    <property type="entry name" value="TYPE II SECRETION SYSTEM PROTEIN GSPE-RELATED"/>
    <property type="match status" value="1"/>
</dbReference>
<keyword evidence="3" id="KW-0067">ATP-binding</keyword>
<dbReference type="InterPro" id="IPR027417">
    <property type="entry name" value="P-loop_NTPase"/>
</dbReference>
<dbReference type="Pfam" id="PF05157">
    <property type="entry name" value="MshEN"/>
    <property type="match status" value="1"/>
</dbReference>
<dbReference type="Gene3D" id="3.40.50.300">
    <property type="entry name" value="P-loop containing nucleotide triphosphate hydrolases"/>
    <property type="match status" value="1"/>
</dbReference>
<keyword evidence="6" id="KW-1185">Reference proteome</keyword>
<dbReference type="AlphaFoldDB" id="A0A109W6Q0"/>
<gene>
    <name evidence="5" type="ORF">AXF15_02560</name>
</gene>
<evidence type="ECO:0000256" key="2">
    <source>
        <dbReference type="ARBA" id="ARBA00022741"/>
    </source>
</evidence>
<evidence type="ECO:0000259" key="4">
    <source>
        <dbReference type="PROSITE" id="PS00662"/>
    </source>
</evidence>
<organism evidence="5 6">
    <name type="scientific">Desulfomicrobium orale DSM 12838</name>
    <dbReference type="NCBI Taxonomy" id="888061"/>
    <lineage>
        <taxon>Bacteria</taxon>
        <taxon>Pseudomonadati</taxon>
        <taxon>Thermodesulfobacteriota</taxon>
        <taxon>Desulfovibrionia</taxon>
        <taxon>Desulfovibrionales</taxon>
        <taxon>Desulfomicrobiaceae</taxon>
        <taxon>Desulfomicrobium</taxon>
    </lineage>
</organism>
<name>A0A109W6Q0_9BACT</name>
<feature type="domain" description="Bacterial type II secretion system protein E" evidence="4">
    <location>
        <begin position="369"/>
        <end position="383"/>
    </location>
</feature>
<sequence length="553" mass="61068">MSFLQKLYDLDLISRKESERLAKVKRSDEPLYLTAVRMGVMSDDDYLRAASEFFDLEVTGALSENYSPEPFATLPVPFLDENLVFPVRQDAEAVVFAVHDPLAVRVRDVLARLYPQHELRLVLAREELIRSWIRRYFGADEAVPEETVEDAGLTADVEGLKDLASEAPVIKTVNQMLTRAVEIGASDIHVEPFLDRVQVRFRADGLLYEHEVLPKRMLQGLTTRVKIMAQMDIAERRLPQDGRIQIKVAGKNIDLRVSCLPVMYGESIVLRILDKQSISFSLGSLGFPDRELSRFNSLIRQPYGIILVTGPTGSGKTTTLYSALHDINSPDKKIITVEDPVEYELDGINQVQVNTTAGLTFARGLRSIVRQDPDVILIGEIRDQETADIAIQSALTGHLVFSTLHTNNAAGAVARLLEMGAEDYLLASSIIGIMAQRLVRVLCPHCKEAYTMPGGVRQRFGLDGGEIFRPKGCAHCGQTGYRGRVAIFELLEIDDEIRELMLLRKSASALTAAGVAKGMRLLRDDGLAKVRDGVTSLDEVIRVAGGGGLEGVG</sequence>
<evidence type="ECO:0000313" key="6">
    <source>
        <dbReference type="Proteomes" id="UP000063964"/>
    </source>
</evidence>
<accession>A0A109W6Q0</accession>
<dbReference type="Gene3D" id="3.30.450.90">
    <property type="match status" value="1"/>
</dbReference>
<dbReference type="GO" id="GO:0005524">
    <property type="term" value="F:ATP binding"/>
    <property type="evidence" value="ECO:0007669"/>
    <property type="project" value="UniProtKB-KW"/>
</dbReference>
<comment type="similarity">
    <text evidence="1">Belongs to the GSP E family.</text>
</comment>
<protein>
    <submittedName>
        <fullName evidence="5">Type II secretion system protein GspE</fullName>
    </submittedName>
</protein>
<dbReference type="OrthoDB" id="9805147at2"/>
<dbReference type="Gene3D" id="3.30.300.160">
    <property type="entry name" value="Type II secretion system, protein E, N-terminal domain"/>
    <property type="match status" value="1"/>
</dbReference>
<dbReference type="SUPFAM" id="SSF52540">
    <property type="entry name" value="P-loop containing nucleoside triphosphate hydrolases"/>
    <property type="match status" value="1"/>
</dbReference>
<dbReference type="SUPFAM" id="SSF160246">
    <property type="entry name" value="EspE N-terminal domain-like"/>
    <property type="match status" value="1"/>
</dbReference>
<dbReference type="FunFam" id="3.40.50.300:FF:000398">
    <property type="entry name" value="Type IV pilus assembly ATPase PilB"/>
    <property type="match status" value="1"/>
</dbReference>
<evidence type="ECO:0000313" key="5">
    <source>
        <dbReference type="EMBL" id="AMD93980.1"/>
    </source>
</evidence>
<dbReference type="STRING" id="888061.AXF15_02560"/>
<proteinExistence type="inferred from homology"/>